<dbReference type="KEGG" id="bfz:BAU07_26590"/>
<gene>
    <name evidence="2" type="ORF">BAU07_26590</name>
</gene>
<dbReference type="OrthoDB" id="9255748at2"/>
<keyword evidence="1" id="KW-0732">Signal</keyword>
<feature type="signal peptide" evidence="1">
    <location>
        <begin position="1"/>
        <end position="22"/>
    </location>
</feature>
<keyword evidence="3" id="KW-1185">Reference proteome</keyword>
<reference evidence="2 3" key="1">
    <citation type="submission" date="2016-06" db="EMBL/GenBank/DDBJ databases">
        <title>Complete genome sequences of Bordetella bronchialis and Bordetella flabilis.</title>
        <authorList>
            <person name="LiPuma J.J."/>
            <person name="Spilker T."/>
        </authorList>
    </citation>
    <scope>NUCLEOTIDE SEQUENCE [LARGE SCALE GENOMIC DNA]</scope>
    <source>
        <strain evidence="2 3">AU10664</strain>
        <plasmid evidence="2 3">unnamed1</plasmid>
    </source>
</reference>
<dbReference type="Proteomes" id="UP000091926">
    <property type="component" value="Plasmid unnamed1"/>
</dbReference>
<name>A0A193GNG4_9BORD</name>
<proteinExistence type="predicted"/>
<evidence type="ECO:0008006" key="4">
    <source>
        <dbReference type="Google" id="ProtNLM"/>
    </source>
</evidence>
<accession>A0A193GNG4</accession>
<sequence>MNYKRLAIALMLGWLAASPASAAALSWESVVTFVNTLRGEASSWSVTTQQTAVSAQQQNDSRVRSESLLASAIGAIEMSERVGNAVVSVDPAVGQPSTLLCEAQTEGALRVEALGQRDRDATRLMQSFSSSRVSSQAKADAAIIAQRKNTYCTVSEARSGACDLVPNAMQGWDSNYAGAFSQSTLSPEGELAGYAYTAMLTDVRASAAVDCSSAACQGAAANQMRLAAMSSLAANSLVGQVTDRRVPVLTGQ</sequence>
<geneLocation type="plasmid" evidence="2 3">
    <name>unnamed1</name>
</geneLocation>
<dbReference type="RefSeq" id="WP_066665973.1">
    <property type="nucleotide sequence ID" value="NZ_CBCSCL010000020.1"/>
</dbReference>
<evidence type="ECO:0000313" key="2">
    <source>
        <dbReference type="EMBL" id="ANN80909.1"/>
    </source>
</evidence>
<keyword evidence="2" id="KW-0614">Plasmid</keyword>
<evidence type="ECO:0000256" key="1">
    <source>
        <dbReference type="SAM" id="SignalP"/>
    </source>
</evidence>
<dbReference type="EMBL" id="CP016173">
    <property type="protein sequence ID" value="ANN80909.1"/>
    <property type="molecule type" value="Genomic_DNA"/>
</dbReference>
<protein>
    <recommendedName>
        <fullName evidence="4">DUF4189 domain-containing protein</fullName>
    </recommendedName>
</protein>
<dbReference type="AlphaFoldDB" id="A0A193GNG4"/>
<evidence type="ECO:0000313" key="3">
    <source>
        <dbReference type="Proteomes" id="UP000091926"/>
    </source>
</evidence>
<organism evidence="2 3">
    <name type="scientific">Bordetella flabilis</name>
    <dbReference type="NCBI Taxonomy" id="463014"/>
    <lineage>
        <taxon>Bacteria</taxon>
        <taxon>Pseudomonadati</taxon>
        <taxon>Pseudomonadota</taxon>
        <taxon>Betaproteobacteria</taxon>
        <taxon>Burkholderiales</taxon>
        <taxon>Alcaligenaceae</taxon>
        <taxon>Bordetella</taxon>
    </lineage>
</organism>
<feature type="chain" id="PRO_5008259140" description="DUF4189 domain-containing protein" evidence="1">
    <location>
        <begin position="23"/>
        <end position="252"/>
    </location>
</feature>